<protein>
    <recommendedName>
        <fullName evidence="9">Fanconi anemia group D2 protein</fullName>
    </recommendedName>
</protein>
<reference evidence="7" key="1">
    <citation type="submission" date="2019-03" db="EMBL/GenBank/DDBJ databases">
        <title>Improved annotation for the trematode Fasciola hepatica.</title>
        <authorList>
            <person name="Choi Y.-J."/>
            <person name="Martin J."/>
            <person name="Mitreva M."/>
        </authorList>
    </citation>
    <scope>NUCLEOTIDE SEQUENCE [LARGE SCALE GENOMIC DNA]</scope>
</reference>
<dbReference type="Proteomes" id="UP000230066">
    <property type="component" value="Unassembled WGS sequence"/>
</dbReference>
<feature type="region of interest" description="Disordered" evidence="6">
    <location>
        <begin position="1475"/>
        <end position="1505"/>
    </location>
</feature>
<feature type="compositionally biased region" description="Acidic residues" evidence="6">
    <location>
        <begin position="2106"/>
        <end position="2143"/>
    </location>
</feature>
<feature type="compositionally biased region" description="Basic residues" evidence="6">
    <location>
        <begin position="2010"/>
        <end position="2021"/>
    </location>
</feature>
<feature type="region of interest" description="Disordered" evidence="6">
    <location>
        <begin position="2104"/>
        <end position="2168"/>
    </location>
</feature>
<dbReference type="GO" id="GO:0036297">
    <property type="term" value="P:interstrand cross-link repair"/>
    <property type="evidence" value="ECO:0007669"/>
    <property type="project" value="TreeGrafter"/>
</dbReference>
<dbReference type="GO" id="GO:0070182">
    <property type="term" value="F:DNA polymerase binding"/>
    <property type="evidence" value="ECO:0007669"/>
    <property type="project" value="TreeGrafter"/>
</dbReference>
<dbReference type="GO" id="GO:1990918">
    <property type="term" value="P:double-strand break repair involved in meiotic recombination"/>
    <property type="evidence" value="ECO:0007669"/>
    <property type="project" value="TreeGrafter"/>
</dbReference>
<comment type="subcellular location">
    <subcellularLocation>
        <location evidence="1">Nucleus</location>
    </subcellularLocation>
</comment>
<feature type="compositionally biased region" description="Low complexity" evidence="6">
    <location>
        <begin position="792"/>
        <end position="805"/>
    </location>
</feature>
<organism evidence="7 8">
    <name type="scientific">Fasciola hepatica</name>
    <name type="common">Liver fluke</name>
    <dbReference type="NCBI Taxonomy" id="6192"/>
    <lineage>
        <taxon>Eukaryota</taxon>
        <taxon>Metazoa</taxon>
        <taxon>Spiralia</taxon>
        <taxon>Lophotrochozoa</taxon>
        <taxon>Platyhelminthes</taxon>
        <taxon>Trematoda</taxon>
        <taxon>Digenea</taxon>
        <taxon>Plagiorchiida</taxon>
        <taxon>Echinostomata</taxon>
        <taxon>Echinostomatoidea</taxon>
        <taxon>Fasciolidae</taxon>
        <taxon>Fasciola</taxon>
    </lineage>
</organism>
<evidence type="ECO:0000256" key="2">
    <source>
        <dbReference type="ARBA" id="ARBA00022499"/>
    </source>
</evidence>
<feature type="region of interest" description="Disordered" evidence="6">
    <location>
        <begin position="788"/>
        <end position="813"/>
    </location>
</feature>
<dbReference type="PANTHER" id="PTHR32086:SF0">
    <property type="entry name" value="FANCONI ANEMIA GROUP D2 PROTEIN"/>
    <property type="match status" value="1"/>
</dbReference>
<keyword evidence="3" id="KW-0832">Ubl conjugation</keyword>
<name>A0A4E0R1M4_FASHE</name>
<feature type="compositionally biased region" description="Polar residues" evidence="6">
    <location>
        <begin position="2045"/>
        <end position="2057"/>
    </location>
</feature>
<evidence type="ECO:0008006" key="9">
    <source>
        <dbReference type="Google" id="ProtNLM"/>
    </source>
</evidence>
<feature type="region of interest" description="Disordered" evidence="6">
    <location>
        <begin position="1"/>
        <end position="29"/>
    </location>
</feature>
<keyword evidence="4" id="KW-0539">Nucleus</keyword>
<evidence type="ECO:0000256" key="1">
    <source>
        <dbReference type="ARBA" id="ARBA00004123"/>
    </source>
</evidence>
<comment type="similarity">
    <text evidence="5">Belongs to the Fanconi anemia protein FANCD2 family.</text>
</comment>
<comment type="caution">
    <text evidence="7">The sequence shown here is derived from an EMBL/GenBank/DDBJ whole genome shotgun (WGS) entry which is preliminary data.</text>
</comment>
<dbReference type="GO" id="GO:0000793">
    <property type="term" value="C:condensed chromosome"/>
    <property type="evidence" value="ECO:0007669"/>
    <property type="project" value="TreeGrafter"/>
</dbReference>
<dbReference type="GO" id="GO:0007129">
    <property type="term" value="P:homologous chromosome pairing at meiosis"/>
    <property type="evidence" value="ECO:0007669"/>
    <property type="project" value="TreeGrafter"/>
</dbReference>
<evidence type="ECO:0000313" key="7">
    <source>
        <dbReference type="EMBL" id="THD19996.1"/>
    </source>
</evidence>
<proteinExistence type="inferred from homology"/>
<feature type="compositionally biased region" description="Polar residues" evidence="6">
    <location>
        <begin position="1244"/>
        <end position="1260"/>
    </location>
</feature>
<accession>A0A4E0R1M4</accession>
<keyword evidence="8" id="KW-1185">Reference proteome</keyword>
<evidence type="ECO:0000256" key="3">
    <source>
        <dbReference type="ARBA" id="ARBA00022843"/>
    </source>
</evidence>
<dbReference type="EMBL" id="JXXN02005288">
    <property type="protein sequence ID" value="THD19996.1"/>
    <property type="molecule type" value="Genomic_DNA"/>
</dbReference>
<evidence type="ECO:0000256" key="5">
    <source>
        <dbReference type="ARBA" id="ARBA00093456"/>
    </source>
</evidence>
<feature type="region of interest" description="Disordered" evidence="6">
    <location>
        <begin position="1200"/>
        <end position="1316"/>
    </location>
</feature>
<evidence type="ECO:0000256" key="6">
    <source>
        <dbReference type="SAM" id="MobiDB-lite"/>
    </source>
</evidence>
<feature type="region of interest" description="Disordered" evidence="6">
    <location>
        <begin position="1992"/>
        <end position="2076"/>
    </location>
</feature>
<feature type="compositionally biased region" description="Acidic residues" evidence="6">
    <location>
        <begin position="2153"/>
        <end position="2168"/>
    </location>
</feature>
<gene>
    <name evidence="7" type="ORF">D915_009341</name>
</gene>
<dbReference type="GO" id="GO:0031573">
    <property type="term" value="P:mitotic intra-S DNA damage checkpoint signaling"/>
    <property type="evidence" value="ECO:0007669"/>
    <property type="project" value="TreeGrafter"/>
</dbReference>
<keyword evidence="2" id="KW-1017">Isopeptide bond</keyword>
<feature type="compositionally biased region" description="Basic and acidic residues" evidence="6">
    <location>
        <begin position="1286"/>
        <end position="1311"/>
    </location>
</feature>
<sequence length="2168" mass="237865">MFSRLSGALGCPRSKEHSSTDDSVPDSENWLSQSVRSSTVFVVPAPNLQEVLHAAGVSWSSMTGQFYFDKLTTNTSSERQNPWSVAHSARQRSKLVELLVTQADDLSWRVVRELRHLATNCDENLVISSSATFADLLIPLLTEKPLSLDGLNNDGNDNMSASTLSDDVLILFGSPATTFQLLLSVSSLRSLLTELIMELVATSSPHSIRLLEQFKQPVGLTAMFGGKRAFAETATRLLELFQVVSEPTIQASILTILPDLASSPCAANCALTDEDRATLILKLTDLLGTTPTGTLKTVQQQADPIACLIECLTSFSVDRQLAVRLPDTLFELLDRCYTPEAYYAYLPLITRSLVIHGPAISRQSTELTKLTRRLRTYFKFPETPIESTGDSIETTLMELLRVAFQFNRQLMVDWMHAIDTSNVLQCEATEGELQIFHDQAVQDFLILCIIHSAADTQIASGPTGLRHTGSNPTCLGDPGGGGSAGAVGQVTRLQNEAGTLARRLVASGRLFPEPLRRNSLLAFFTSYGSLLTNTQHRLFPALLYFIDQLITSPCSNSVGLSSSSVDMSASVRAVGSAMYTGLFCAPVCIGDQRRCIVTHLVRHGLSCLPDPEKISRIRRGTTKQKAVSRTGLLALFRLARIRPSDLAQFDTILFGMMDRVIRVVTAWTLASPAMTSDSSNSTWHSDQAYTNLMRITRLIVLVLAWLGFCDRQQRSIQERLLAILRKQLSSLCLVSKALGVIGAVMVLETICRRSPTPPVDPDHADELQVSTQNDESIVLASQLTHVDQGRASTSTTSTSRTSTTSCLSLRGPGTLMADDPHEIHIPIEDTEGDPDDLDEHSRTTRTSDSVLVTRVHTPPSRLLLQLIGLVEHATGSCSQLYTFWLDELGACFVRLAHSRSDGNPPAKVQSDASPIKAAPKRLFGIPPTVQADRLLAWMGARVLRDFQDEFVMDNAPLGDHNCQLNLNDLSMCEVAIAIGPTWRSYRSGLRKHVDGAVGVLDRKVFHHPPNPLILPAQLRLIGITESVRLCGRLDAIDALLGCPVLLPVESRTLSDRQPMLLPFSPNEEDEAVLLMYTANWCVEVINLFAWHVITSDTWKTCADGSLLSVQCATCLARLTHVAHLRCQLYSHLIDCERRSTVRFESTDSGEEAHTFSTICLPTVTYEPGKAYTTHTGQFSAAGGQKNEWCFTCGIHPDPQLGKSSVTARRPSGLKSSKSKCASKTGEPCETVQSLSGETKRPRNMSGSSRDVHSSTRNSGPSDVDLDEADHSSGESNSSDDDDNVNEDNRGYLDNTKIGKDKEDKLSGESTKHSRGNKMVSKMAAGVSRRTTKMCVLSPSLDQMTACFRELDLAALVLGLSAWPWISEVTTSGVCTRLIRTSEKKNSFDTVDWFTLSWLLDDLYRKVLHLTETNTSASYSSGWYAYERFDNLAPHLRSRLLVQLVPCLQRVLNTAIDFLANNHHLNDSDVISSVSSSSNNSVDETGISGTPVPIRLNRSNPTSPAVPVIPSDQATRAPAMCDPGQFVSNVVCCALASMFMLCHRSPCPSSGASGACLRGNLSDSIGSVCDQFTVSFVSQLAKACVDSDSTNTRQWDLDVHGKWNVDYFLCVDQYDEHIVRAQENSDTSHLSSDLHTILEWLFAMAPDGLPHIVAASLHCRLVFYLADLYTTSLKTQTVPTNFSNPNWSPDLFIYTKSLLDQEWDTCARWKNMSYRGSLQHILGLHLRTQPCTAVSDTGLLLGANSSSFSPHGLVEFTQTCLLPTLRRYHSQNGHGDGSSEEHNGRPGGYRTLTRSTAELYCIEVMDTVLWFMRQLCATTSSVPGTDENLLLTGWNELVVILCLLVDLIRPSSSRLSRSRQIDESMSAAAGSPFLGLLPNLMRVGRLFLEGLLRSAMPLFSTLFPYRGVEVTTLLRNIQSLTRFLQRVCTHAKAYRNARLANQIPVTRRCLETFVYRVKTMLSQNQCAEAFWLGTLKNRDLDGVELQDDSLSSCRTSTSLMGESGAENKISTRGRRGRGRGRGLGRQTGAGSSRCQSHDRDNEDSDASNSTGSEISNGAPTGRRNISDGDGNVSRTSMHSATVRLDRIAEDVIRNRIYGGPVGVVNGDLDEGVEEEEGNVDEELGNAEEDEGDITDEADVETVADGEEHEKESSDGADDVLIDTSDEEVY</sequence>
<dbReference type="PANTHER" id="PTHR32086">
    <property type="entry name" value="FANCONI ANEMIA GROUP D2 PROTEIN"/>
    <property type="match status" value="1"/>
</dbReference>
<dbReference type="GO" id="GO:0005634">
    <property type="term" value="C:nucleus"/>
    <property type="evidence" value="ECO:0007669"/>
    <property type="project" value="UniProtKB-SubCell"/>
</dbReference>
<dbReference type="Pfam" id="PF14631">
    <property type="entry name" value="FancD2"/>
    <property type="match status" value="2"/>
</dbReference>
<evidence type="ECO:0000313" key="8">
    <source>
        <dbReference type="Proteomes" id="UP000230066"/>
    </source>
</evidence>
<evidence type="ECO:0000256" key="4">
    <source>
        <dbReference type="ARBA" id="ARBA00023242"/>
    </source>
</evidence>
<dbReference type="InterPro" id="IPR029448">
    <property type="entry name" value="FANCD2"/>
</dbReference>
<feature type="region of interest" description="Disordered" evidence="6">
    <location>
        <begin position="461"/>
        <end position="482"/>
    </location>
</feature>